<accession>A0A3M2SCW9</accession>
<dbReference type="AlphaFoldDB" id="A0A3M2SCW9"/>
<comment type="caution">
    <text evidence="2">The sequence shown here is derived from an EMBL/GenBank/DDBJ whole genome shotgun (WGS) entry which is preliminary data.</text>
</comment>
<keyword evidence="3" id="KW-1185">Reference proteome</keyword>
<dbReference type="OrthoDB" id="3546164at2759"/>
<dbReference type="InterPro" id="IPR013097">
    <property type="entry name" value="Dabb"/>
</dbReference>
<gene>
    <name evidence="2" type="ORF">CDV36_004919</name>
</gene>
<name>A0A3M2SCW9_9HYPO</name>
<reference evidence="2 3" key="1">
    <citation type="submission" date="2017-06" db="EMBL/GenBank/DDBJ databases">
        <title>Comparative genomic analysis of Ambrosia Fusariam Clade fungi.</title>
        <authorList>
            <person name="Stajich J.E."/>
            <person name="Carrillo J."/>
            <person name="Kijimoto T."/>
            <person name="Eskalen A."/>
            <person name="O'Donnell K."/>
            <person name="Kasson M."/>
        </authorList>
    </citation>
    <scope>NUCLEOTIDE SEQUENCE [LARGE SCALE GENOMIC DNA]</scope>
    <source>
        <strain evidence="2">UCR3666</strain>
    </source>
</reference>
<dbReference type="SUPFAM" id="SSF54909">
    <property type="entry name" value="Dimeric alpha+beta barrel"/>
    <property type="match status" value="1"/>
</dbReference>
<dbReference type="EMBL" id="NKUJ01000065">
    <property type="protein sequence ID" value="RMJ15418.1"/>
    <property type="molecule type" value="Genomic_DNA"/>
</dbReference>
<dbReference type="InterPro" id="IPR011008">
    <property type="entry name" value="Dimeric_a/b-barrel"/>
</dbReference>
<evidence type="ECO:0000259" key="1">
    <source>
        <dbReference type="PROSITE" id="PS51502"/>
    </source>
</evidence>
<feature type="domain" description="Stress-response A/B barrel" evidence="1">
    <location>
        <begin position="1"/>
        <end position="103"/>
    </location>
</feature>
<evidence type="ECO:0000313" key="3">
    <source>
        <dbReference type="Proteomes" id="UP000277212"/>
    </source>
</evidence>
<protein>
    <recommendedName>
        <fullName evidence="1">Stress-response A/B barrel domain-containing protein</fullName>
    </recommendedName>
</protein>
<dbReference type="Gene3D" id="3.30.70.100">
    <property type="match status" value="1"/>
</dbReference>
<evidence type="ECO:0000313" key="2">
    <source>
        <dbReference type="EMBL" id="RMJ15418.1"/>
    </source>
</evidence>
<dbReference type="PROSITE" id="PS51502">
    <property type="entry name" value="S_R_A_B_BARREL"/>
    <property type="match status" value="1"/>
</dbReference>
<proteinExistence type="predicted"/>
<sequence length="199" mass="21711">MPFFTIVVPTISEENKDRFLEAWPTLKEELKSQPGVAGVSAGPVVAENGAAATEFKFVQCISFKTEEDVEAFQASAWVQERKERYNERVGGEPTVGRFEVANFPENASHKTFTQFSSIVIDDKSKHPEVRKAWMGLIEALGKDTWGGVSVGDGPTVGLALVGWDSLEEAQAAYQDPKAAAALAEYKSLGQVKNLMVQLS</sequence>
<dbReference type="Proteomes" id="UP000277212">
    <property type="component" value="Unassembled WGS sequence"/>
</dbReference>
<organism evidence="2 3">
    <name type="scientific">Fusarium kuroshium</name>
    <dbReference type="NCBI Taxonomy" id="2010991"/>
    <lineage>
        <taxon>Eukaryota</taxon>
        <taxon>Fungi</taxon>
        <taxon>Dikarya</taxon>
        <taxon>Ascomycota</taxon>
        <taxon>Pezizomycotina</taxon>
        <taxon>Sordariomycetes</taxon>
        <taxon>Hypocreomycetidae</taxon>
        <taxon>Hypocreales</taxon>
        <taxon>Nectriaceae</taxon>
        <taxon>Fusarium</taxon>
        <taxon>Fusarium solani species complex</taxon>
    </lineage>
</organism>